<protein>
    <submittedName>
        <fullName evidence="1">Uncharacterized protein</fullName>
    </submittedName>
</protein>
<dbReference type="EMBL" id="CP021780">
    <property type="protein sequence ID" value="ASA22063.1"/>
    <property type="molecule type" value="Genomic_DNA"/>
</dbReference>
<evidence type="ECO:0000313" key="2">
    <source>
        <dbReference type="Proteomes" id="UP000249890"/>
    </source>
</evidence>
<accession>A0A2Z2KFV7</accession>
<sequence>MSNIREMSEQDFISLLKTVYEESILRYGSLQKAMVIADLAKSPNQVYSNEQIYEQLRKVELENGFVNQAIYNMSKSKPTSYAIVSRFGTFENACNIAKVKFIPNPRK</sequence>
<dbReference type="KEGG" id="pdh:B9T62_15540"/>
<dbReference type="AlphaFoldDB" id="A0A2Z2KFV7"/>
<name>A0A2Z2KFV7_9BACL</name>
<reference evidence="1 2" key="1">
    <citation type="submission" date="2017-06" db="EMBL/GenBank/DDBJ databases">
        <title>Complete genome sequence of Paenibacillus donghaensis KCTC 13049T isolated from East Sea sediment, South Korea.</title>
        <authorList>
            <person name="Jung B.K."/>
            <person name="Hong S.-J."/>
            <person name="Shin J.-H."/>
        </authorList>
    </citation>
    <scope>NUCLEOTIDE SEQUENCE [LARGE SCALE GENOMIC DNA]</scope>
    <source>
        <strain evidence="1 2">KCTC 13049</strain>
    </source>
</reference>
<gene>
    <name evidence="1" type="ORF">B9T62_15540</name>
</gene>
<proteinExistence type="predicted"/>
<keyword evidence="2" id="KW-1185">Reference proteome</keyword>
<dbReference type="RefSeq" id="WP_087916069.1">
    <property type="nucleotide sequence ID" value="NZ_CP021780.1"/>
</dbReference>
<organism evidence="1 2">
    <name type="scientific">Paenibacillus donghaensis</name>
    <dbReference type="NCBI Taxonomy" id="414771"/>
    <lineage>
        <taxon>Bacteria</taxon>
        <taxon>Bacillati</taxon>
        <taxon>Bacillota</taxon>
        <taxon>Bacilli</taxon>
        <taxon>Bacillales</taxon>
        <taxon>Paenibacillaceae</taxon>
        <taxon>Paenibacillus</taxon>
    </lineage>
</organism>
<dbReference type="Proteomes" id="UP000249890">
    <property type="component" value="Chromosome"/>
</dbReference>
<evidence type="ECO:0000313" key="1">
    <source>
        <dbReference type="EMBL" id="ASA22063.1"/>
    </source>
</evidence>